<dbReference type="Pfam" id="PF17936">
    <property type="entry name" value="Big_6"/>
    <property type="match status" value="1"/>
</dbReference>
<reference evidence="4" key="1">
    <citation type="journal article" date="2019" name="Int. J. Syst. Evol. Microbiol.">
        <title>The Global Catalogue of Microorganisms (GCM) 10K type strain sequencing project: providing services to taxonomists for standard genome sequencing and annotation.</title>
        <authorList>
            <consortium name="The Broad Institute Genomics Platform"/>
            <consortium name="The Broad Institute Genome Sequencing Center for Infectious Disease"/>
            <person name="Wu L."/>
            <person name="Ma J."/>
        </authorList>
    </citation>
    <scope>NUCLEOTIDE SEQUENCE [LARGE SCALE GENOMIC DNA]</scope>
    <source>
        <strain evidence="4">CGMCC 1.12477</strain>
    </source>
</reference>
<dbReference type="InterPro" id="IPR044016">
    <property type="entry name" value="Big_13"/>
</dbReference>
<protein>
    <submittedName>
        <fullName evidence="3">Ig-like domain-containing protein</fullName>
    </submittedName>
</protein>
<evidence type="ECO:0000313" key="4">
    <source>
        <dbReference type="Proteomes" id="UP001597186"/>
    </source>
</evidence>
<feature type="domain" description="Bacterial Ig-like" evidence="2">
    <location>
        <begin position="445"/>
        <end position="534"/>
    </location>
</feature>
<dbReference type="InterPro" id="IPR013783">
    <property type="entry name" value="Ig-like_fold"/>
</dbReference>
<evidence type="ECO:0000259" key="1">
    <source>
        <dbReference type="Pfam" id="PF17936"/>
    </source>
</evidence>
<dbReference type="RefSeq" id="WP_379911827.1">
    <property type="nucleotide sequence ID" value="NZ_JBHUDD010000001.1"/>
</dbReference>
<dbReference type="NCBIfam" id="NF033510">
    <property type="entry name" value="Ca_tandemer"/>
    <property type="match status" value="10"/>
</dbReference>
<dbReference type="Pfam" id="PF19077">
    <property type="entry name" value="Big_13"/>
    <property type="match status" value="3"/>
</dbReference>
<accession>A0ABW4EAH9</accession>
<evidence type="ECO:0000313" key="3">
    <source>
        <dbReference type="EMBL" id="MFD1507820.1"/>
    </source>
</evidence>
<proteinExistence type="predicted"/>
<dbReference type="NCBIfam" id="NF012196">
    <property type="entry name" value="Ig_like_ice"/>
    <property type="match status" value="1"/>
</dbReference>
<keyword evidence="4" id="KW-1185">Reference proteome</keyword>
<organism evidence="3 4">
    <name type="scientific">Lacimonas salitolerans</name>
    <dbReference type="NCBI Taxonomy" id="1323750"/>
    <lineage>
        <taxon>Bacteria</taxon>
        <taxon>Pseudomonadati</taxon>
        <taxon>Pseudomonadota</taxon>
        <taxon>Alphaproteobacteria</taxon>
        <taxon>Rhodobacterales</taxon>
        <taxon>Paracoccaceae</taxon>
        <taxon>Lacimonas</taxon>
    </lineage>
</organism>
<feature type="domain" description="Bacterial Ig-like" evidence="2">
    <location>
        <begin position="541"/>
        <end position="631"/>
    </location>
</feature>
<dbReference type="Proteomes" id="UP001597186">
    <property type="component" value="Unassembled WGS sequence"/>
</dbReference>
<dbReference type="InterPro" id="IPR049826">
    <property type="entry name" value="Ig-like_ice"/>
</dbReference>
<feature type="domain" description="Bacterial Ig-like" evidence="2">
    <location>
        <begin position="367"/>
        <end position="437"/>
    </location>
</feature>
<comment type="caution">
    <text evidence="3">The sequence shown here is derived from an EMBL/GenBank/DDBJ whole genome shotgun (WGS) entry which is preliminary data.</text>
</comment>
<dbReference type="InterPro" id="IPR041498">
    <property type="entry name" value="Big_6"/>
</dbReference>
<dbReference type="EMBL" id="JBHUDD010000001">
    <property type="protein sequence ID" value="MFD1507820.1"/>
    <property type="molecule type" value="Genomic_DNA"/>
</dbReference>
<gene>
    <name evidence="3" type="ORF">ACFTOW_00130</name>
</gene>
<name>A0ABW4EAH9_9RHOB</name>
<feature type="domain" description="Bacterial Ig" evidence="1">
    <location>
        <begin position="752"/>
        <end position="821"/>
    </location>
</feature>
<dbReference type="Gene3D" id="2.60.40.10">
    <property type="entry name" value="Immunoglobulins"/>
    <property type="match status" value="10"/>
</dbReference>
<sequence>MNVRQVDLQGFTRIGNSLEIVLVDGRVVLLENYFSGSETASRLFISADGYLNEVALVEGSSGELYAQYGPTAQWGKWSPADDLIFLNESNVVNDQSYGDDNEVSMLGAALLGGGGLGGVLGAAGAAIGGAALLGGGSGDIGGNGPIVPTVNEEGPLVIGGDDVAEAGPSVGISGTGAPGSEVVVTVGDQTATTTIDDDGTWAVELEGEGLPADGDHDTIVVVTDPDGTLTEIEGPQVIIDLTPPELTFTDGPVSIGDITNAEDHADGVEIAGTGEAGAAVVVEVNGASYETTVAEDGTWGVVVDTTVLEPGEYEAGITVTTTDSHGNSAVFVDTVVIDTVPNAITIDTETFEGDGVMNLVEREDGITVTGTSVPGETVSVTLGGATLLATVDANGLWETTFPTETLARGEYEAEVSVSSTDAAGNVNTVTAMVRVDTETSVTISDTPVTGDDLVDGAEAAQAITLTGTAEAGASVIVAVEGTEYTADVAADGAWSLTLPAGALPGGEYTATATVTATDAAGNVATASRSFDVDTETFVTIDTGLAGGDDLVNAAELAAGVTLTGTAEPGSSVTVSVDGVALPATVNAAGNWSVQVSSADLAPGERTATLSVTATDPAGNSATTTGTLDIDTQTFVEISDAPITDDDVVNAAERAASGVTLTGTTEAGASEIVTMAGTARPAQVDVHGNWTVTFLPGEVPTGETVAPVSVEATDAAGNRSTTTGEVTIDTLVRDFALTSTPGGADGVLNAVEAEAGLTVTGTTEPGARVMVQMGQANLPAQVDTDGSWTVTIPQNQITRGEYTTTMTVTSTDAAGNVDTLTQAVEVDTEAGILTLSRAPIEGDNVINHEENLDGVVIRGTSDPGAVVQVSLGGVTHSTVTDAAGNWQRLFTRAEIPADTADAPIVATTTDAAGNTRTVTGSVGVDTVVENFGFAPETIGGDGVINGAEQQGVVEVTGTVEPGSTVNVMIGGVTRTAQVQADGTWSAGFLHGSLPTGEETLPVLVTAIDRHGNRAELRDTVELDTLVNRLTSTGDPTGGDGVVNLAEAQAGLSLNGQVEAGSTVLVTVAGMAYQADVTPSGDWSIDLPGNAIPAGLTSIDVSIDATDPAGNTSNLTQALALDLEAPETPVIVDYTRNLNGFAAISVDLTSDDISVYEVNQGTPGGQVGGDGVPVDVFGIEAFRFTPEIPDGSHLIVHSVDAAGNSSGTYLVLDELTNARVDLSNTGLGAFNIEAVDLQFAEDSHLTITEAQITALSSNTDTLVVAGGADDTVTITGASNTGETRVIEGQTYQVYSLGDATVVVDEDINTVI</sequence>
<evidence type="ECO:0000259" key="2">
    <source>
        <dbReference type="Pfam" id="PF19077"/>
    </source>
</evidence>